<dbReference type="Proteomes" id="UP000789831">
    <property type="component" value="Unassembled WGS sequence"/>
</dbReference>
<feature type="non-terminal residue" evidence="1">
    <location>
        <position position="116"/>
    </location>
</feature>
<reference evidence="1" key="1">
    <citation type="submission" date="2021-06" db="EMBL/GenBank/DDBJ databases">
        <authorList>
            <person name="Kallberg Y."/>
            <person name="Tangrot J."/>
            <person name="Rosling A."/>
        </authorList>
    </citation>
    <scope>NUCLEOTIDE SEQUENCE</scope>
    <source>
        <strain evidence="1">MT106</strain>
    </source>
</reference>
<evidence type="ECO:0000313" key="1">
    <source>
        <dbReference type="EMBL" id="CAG8606996.1"/>
    </source>
</evidence>
<accession>A0A9N9GHR2</accession>
<comment type="caution">
    <text evidence="1">The sequence shown here is derived from an EMBL/GenBank/DDBJ whole genome shotgun (WGS) entry which is preliminary data.</text>
</comment>
<organism evidence="1 2">
    <name type="scientific">Ambispora gerdemannii</name>
    <dbReference type="NCBI Taxonomy" id="144530"/>
    <lineage>
        <taxon>Eukaryota</taxon>
        <taxon>Fungi</taxon>
        <taxon>Fungi incertae sedis</taxon>
        <taxon>Mucoromycota</taxon>
        <taxon>Glomeromycotina</taxon>
        <taxon>Glomeromycetes</taxon>
        <taxon>Archaeosporales</taxon>
        <taxon>Ambisporaceae</taxon>
        <taxon>Ambispora</taxon>
    </lineage>
</organism>
<sequence length="116" mass="13388">MNSNNNNTLRYFYSGNETITRLDELYLMEQHNESADIWSDFVDGSYFPILNEKNVLLDSHRSFDSDIPIIEIEFTPDLPNPSTIDNDNDNDNEMLQVDQHLEDQQDEVSSSVAPES</sequence>
<gene>
    <name evidence="1" type="ORF">AGERDE_LOCUS9391</name>
</gene>
<protein>
    <submittedName>
        <fullName evidence="1">5728_t:CDS:1</fullName>
    </submittedName>
</protein>
<name>A0A9N9GHR2_9GLOM</name>
<keyword evidence="2" id="KW-1185">Reference proteome</keyword>
<proteinExistence type="predicted"/>
<dbReference type="AlphaFoldDB" id="A0A9N9GHR2"/>
<dbReference type="EMBL" id="CAJVPL010002327">
    <property type="protein sequence ID" value="CAG8606996.1"/>
    <property type="molecule type" value="Genomic_DNA"/>
</dbReference>
<evidence type="ECO:0000313" key="2">
    <source>
        <dbReference type="Proteomes" id="UP000789831"/>
    </source>
</evidence>